<dbReference type="EMBL" id="ML213334">
    <property type="protein sequence ID" value="TFK77660.1"/>
    <property type="molecule type" value="Genomic_DNA"/>
</dbReference>
<dbReference type="Gene3D" id="3.40.50.300">
    <property type="entry name" value="P-loop containing nucleotide triphosphate hydrolases"/>
    <property type="match status" value="2"/>
</dbReference>
<gene>
    <name evidence="6" type="ORF">K466DRAFT_461862</name>
</gene>
<dbReference type="GO" id="GO:0009378">
    <property type="term" value="F:four-way junction helicase activity"/>
    <property type="evidence" value="ECO:0007669"/>
    <property type="project" value="TreeGrafter"/>
</dbReference>
<evidence type="ECO:0000256" key="1">
    <source>
        <dbReference type="ARBA" id="ARBA00005446"/>
    </source>
</evidence>
<dbReference type="GO" id="GO:0000724">
    <property type="term" value="P:double-strand break repair via homologous recombination"/>
    <property type="evidence" value="ECO:0007669"/>
    <property type="project" value="TreeGrafter"/>
</dbReference>
<feature type="non-terminal residue" evidence="6">
    <location>
        <position position="1"/>
    </location>
</feature>
<accession>A0A5C3NNW7</accession>
<dbReference type="EC" id="5.6.2.4" evidence="3"/>
<dbReference type="GO" id="GO:0005694">
    <property type="term" value="C:chromosome"/>
    <property type="evidence" value="ECO:0007669"/>
    <property type="project" value="TreeGrafter"/>
</dbReference>
<dbReference type="AlphaFoldDB" id="A0A5C3NNW7"/>
<evidence type="ECO:0000256" key="3">
    <source>
        <dbReference type="ARBA" id="ARBA00034808"/>
    </source>
</evidence>
<dbReference type="GO" id="GO:0043138">
    <property type="term" value="F:3'-5' DNA helicase activity"/>
    <property type="evidence" value="ECO:0007669"/>
    <property type="project" value="UniProtKB-EC"/>
</dbReference>
<evidence type="ECO:0000313" key="6">
    <source>
        <dbReference type="EMBL" id="TFK77660.1"/>
    </source>
</evidence>
<feature type="domain" description="Helicase C-terminal" evidence="5">
    <location>
        <begin position="150"/>
        <end position="317"/>
    </location>
</feature>
<dbReference type="GO" id="GO:0005737">
    <property type="term" value="C:cytoplasm"/>
    <property type="evidence" value="ECO:0007669"/>
    <property type="project" value="TreeGrafter"/>
</dbReference>
<dbReference type="GO" id="GO:0000723">
    <property type="term" value="P:telomere maintenance"/>
    <property type="evidence" value="ECO:0007669"/>
    <property type="project" value="TreeGrafter"/>
</dbReference>
<dbReference type="InterPro" id="IPR001650">
    <property type="entry name" value="Helicase_C-like"/>
</dbReference>
<dbReference type="SUPFAM" id="SSF52540">
    <property type="entry name" value="P-loop containing nucleoside triphosphate hydrolases"/>
    <property type="match status" value="1"/>
</dbReference>
<feature type="non-terminal residue" evidence="6">
    <location>
        <position position="360"/>
    </location>
</feature>
<dbReference type="Proteomes" id="UP000308197">
    <property type="component" value="Unassembled WGS sequence"/>
</dbReference>
<keyword evidence="7" id="KW-1185">Reference proteome</keyword>
<dbReference type="PANTHER" id="PTHR13710:SF157">
    <property type="entry name" value="DNA HELICASE"/>
    <property type="match status" value="1"/>
</dbReference>
<dbReference type="InParanoid" id="A0A5C3NNW7"/>
<feature type="region of interest" description="Disordered" evidence="4">
    <location>
        <begin position="288"/>
        <end position="307"/>
    </location>
</feature>
<sequence>KLKTLVINGRTLQDARRERKSLWDAAVSDYRMLLLSPELLTSSGFEGLLQNNAFQTRVCALGIDEVHLLNSWGAGFRKPFQQLGYFRARMRSGLALAAASASILVGQPMKNICDLLGLRSGQYHFLQRSNLRPELQLLFRPLSRGLGGWVFPDFLWVLEGRRKTVFFCKTIALSFRLWTFLRLHCRASDTPHIRIRMYNSLNWPSYNERTRELMRNDPRAQVIIATASFMVGVDLPNIEDVVLVQEPADADEWVQWGGRAGRDRGMVKDARVITYVTKKGPSTAEAVIKASDNRTGEPHGQSSKKTPAMDVSIAKVILAPCKVAAQNELYGNPSHDVPCTCRTCTIHPPPSLPSICNCSG</sequence>
<comment type="catalytic activity">
    <reaction evidence="2">
        <text>Couples ATP hydrolysis with the unwinding of duplex DNA by translocating in the 3'-5' direction.</text>
        <dbReference type="EC" id="5.6.2.4"/>
    </reaction>
</comment>
<evidence type="ECO:0000256" key="4">
    <source>
        <dbReference type="SAM" id="MobiDB-lite"/>
    </source>
</evidence>
<dbReference type="PANTHER" id="PTHR13710">
    <property type="entry name" value="DNA HELICASE RECQ FAMILY MEMBER"/>
    <property type="match status" value="1"/>
</dbReference>
<dbReference type="InterPro" id="IPR027417">
    <property type="entry name" value="P-loop_NTPase"/>
</dbReference>
<reference evidence="6 7" key="1">
    <citation type="journal article" date="2019" name="Nat. Ecol. Evol.">
        <title>Megaphylogeny resolves global patterns of mushroom evolution.</title>
        <authorList>
            <person name="Varga T."/>
            <person name="Krizsan K."/>
            <person name="Foldi C."/>
            <person name="Dima B."/>
            <person name="Sanchez-Garcia M."/>
            <person name="Sanchez-Ramirez S."/>
            <person name="Szollosi G.J."/>
            <person name="Szarkandi J.G."/>
            <person name="Papp V."/>
            <person name="Albert L."/>
            <person name="Andreopoulos W."/>
            <person name="Angelini C."/>
            <person name="Antonin V."/>
            <person name="Barry K.W."/>
            <person name="Bougher N.L."/>
            <person name="Buchanan P."/>
            <person name="Buyck B."/>
            <person name="Bense V."/>
            <person name="Catcheside P."/>
            <person name="Chovatia M."/>
            <person name="Cooper J."/>
            <person name="Damon W."/>
            <person name="Desjardin D."/>
            <person name="Finy P."/>
            <person name="Geml J."/>
            <person name="Haridas S."/>
            <person name="Hughes K."/>
            <person name="Justo A."/>
            <person name="Karasinski D."/>
            <person name="Kautmanova I."/>
            <person name="Kiss B."/>
            <person name="Kocsube S."/>
            <person name="Kotiranta H."/>
            <person name="LaButti K.M."/>
            <person name="Lechner B.E."/>
            <person name="Liimatainen K."/>
            <person name="Lipzen A."/>
            <person name="Lukacs Z."/>
            <person name="Mihaltcheva S."/>
            <person name="Morgado L.N."/>
            <person name="Niskanen T."/>
            <person name="Noordeloos M.E."/>
            <person name="Ohm R.A."/>
            <person name="Ortiz-Santana B."/>
            <person name="Ovrebo C."/>
            <person name="Racz N."/>
            <person name="Riley R."/>
            <person name="Savchenko A."/>
            <person name="Shiryaev A."/>
            <person name="Soop K."/>
            <person name="Spirin V."/>
            <person name="Szebenyi C."/>
            <person name="Tomsovsky M."/>
            <person name="Tulloss R.E."/>
            <person name="Uehling J."/>
            <person name="Grigoriev I.V."/>
            <person name="Vagvolgyi C."/>
            <person name="Papp T."/>
            <person name="Martin F.M."/>
            <person name="Miettinen O."/>
            <person name="Hibbett D.S."/>
            <person name="Nagy L.G."/>
        </authorList>
    </citation>
    <scope>NUCLEOTIDE SEQUENCE [LARGE SCALE GENOMIC DNA]</scope>
    <source>
        <strain evidence="6 7">HHB13444</strain>
    </source>
</reference>
<protein>
    <recommendedName>
        <fullName evidence="3">DNA 3'-5' helicase</fullName>
        <ecNumber evidence="3">5.6.2.4</ecNumber>
    </recommendedName>
</protein>
<evidence type="ECO:0000259" key="5">
    <source>
        <dbReference type="PROSITE" id="PS51194"/>
    </source>
</evidence>
<dbReference type="STRING" id="1314778.A0A5C3NNW7"/>
<comment type="similarity">
    <text evidence="1">Belongs to the helicase family. RecQ subfamily.</text>
</comment>
<evidence type="ECO:0000256" key="2">
    <source>
        <dbReference type="ARBA" id="ARBA00034617"/>
    </source>
</evidence>
<dbReference type="GO" id="GO:0005654">
    <property type="term" value="C:nucleoplasm"/>
    <property type="evidence" value="ECO:0007669"/>
    <property type="project" value="TreeGrafter"/>
</dbReference>
<name>A0A5C3NNW7_9APHY</name>
<dbReference type="Pfam" id="PF00271">
    <property type="entry name" value="Helicase_C"/>
    <property type="match status" value="1"/>
</dbReference>
<evidence type="ECO:0000313" key="7">
    <source>
        <dbReference type="Proteomes" id="UP000308197"/>
    </source>
</evidence>
<dbReference type="PROSITE" id="PS51194">
    <property type="entry name" value="HELICASE_CTER"/>
    <property type="match status" value="1"/>
</dbReference>
<proteinExistence type="inferred from homology"/>
<organism evidence="6 7">
    <name type="scientific">Polyporus arcularius HHB13444</name>
    <dbReference type="NCBI Taxonomy" id="1314778"/>
    <lineage>
        <taxon>Eukaryota</taxon>
        <taxon>Fungi</taxon>
        <taxon>Dikarya</taxon>
        <taxon>Basidiomycota</taxon>
        <taxon>Agaricomycotina</taxon>
        <taxon>Agaricomycetes</taxon>
        <taxon>Polyporales</taxon>
        <taxon>Polyporaceae</taxon>
        <taxon>Polyporus</taxon>
    </lineage>
</organism>